<dbReference type="Proteomes" id="UP000008975">
    <property type="component" value="Chromosome"/>
</dbReference>
<reference evidence="4 5" key="1">
    <citation type="journal article" date="2011" name="J. Bacteriol.">
        <title>Genome sequence of Microbacterium testaceum StLB037, an N-acylhomoserine lactone-degrading bacterium isolated from potato leaves.</title>
        <authorList>
            <person name="Morohoshi T."/>
            <person name="Wang W.-Z."/>
            <person name="Someya N."/>
            <person name="Ikeda T."/>
        </authorList>
    </citation>
    <scope>NUCLEOTIDE SEQUENCE [LARGE SCALE GENOMIC DNA]</scope>
    <source>
        <strain evidence="4 5">StLB037</strain>
    </source>
</reference>
<proteinExistence type="predicted"/>
<protein>
    <submittedName>
        <fullName evidence="4">Predicted acyltransferase</fullName>
    </submittedName>
</protein>
<dbReference type="OrthoDB" id="3404679at2"/>
<dbReference type="AlphaFoldDB" id="E8NF49"/>
<feature type="transmembrane region" description="Helical" evidence="1">
    <location>
        <begin position="176"/>
        <end position="197"/>
    </location>
</feature>
<dbReference type="eggNOG" id="COG1835">
    <property type="taxonomic scope" value="Bacteria"/>
</dbReference>
<dbReference type="InterPro" id="IPR043968">
    <property type="entry name" value="SGNH"/>
</dbReference>
<feature type="transmembrane region" description="Helical" evidence="1">
    <location>
        <begin position="203"/>
        <end position="224"/>
    </location>
</feature>
<feature type="transmembrane region" description="Helical" evidence="1">
    <location>
        <begin position="326"/>
        <end position="345"/>
    </location>
</feature>
<evidence type="ECO:0000259" key="3">
    <source>
        <dbReference type="Pfam" id="PF19040"/>
    </source>
</evidence>
<dbReference type="RefSeq" id="WP_013584030.1">
    <property type="nucleotide sequence ID" value="NC_015125.1"/>
</dbReference>
<dbReference type="PANTHER" id="PTHR23028">
    <property type="entry name" value="ACETYLTRANSFERASE"/>
    <property type="match status" value="1"/>
</dbReference>
<dbReference type="EMBL" id="AP012052">
    <property type="protein sequence ID" value="BAJ73903.1"/>
    <property type="molecule type" value="Genomic_DNA"/>
</dbReference>
<feature type="transmembrane region" description="Helical" evidence="1">
    <location>
        <begin position="303"/>
        <end position="320"/>
    </location>
</feature>
<dbReference type="Pfam" id="PF19040">
    <property type="entry name" value="SGNH"/>
    <property type="match status" value="1"/>
</dbReference>
<dbReference type="GO" id="GO:0009103">
    <property type="term" value="P:lipopolysaccharide biosynthetic process"/>
    <property type="evidence" value="ECO:0007669"/>
    <property type="project" value="TreeGrafter"/>
</dbReference>
<name>E8NF49_MICTS</name>
<evidence type="ECO:0000256" key="1">
    <source>
        <dbReference type="SAM" id="Phobius"/>
    </source>
</evidence>
<feature type="transmembrane region" description="Helical" evidence="1">
    <location>
        <begin position="152"/>
        <end position="169"/>
    </location>
</feature>
<evidence type="ECO:0000259" key="2">
    <source>
        <dbReference type="Pfam" id="PF01757"/>
    </source>
</evidence>
<feature type="transmembrane region" description="Helical" evidence="1">
    <location>
        <begin position="81"/>
        <end position="103"/>
    </location>
</feature>
<feature type="transmembrane region" description="Helical" evidence="1">
    <location>
        <begin position="16"/>
        <end position="35"/>
    </location>
</feature>
<evidence type="ECO:0000313" key="4">
    <source>
        <dbReference type="EMBL" id="BAJ73903.1"/>
    </source>
</evidence>
<keyword evidence="1" id="KW-1133">Transmembrane helix</keyword>
<keyword evidence="4" id="KW-0808">Transferase</keyword>
<keyword evidence="1" id="KW-0812">Transmembrane</keyword>
<reference key="2">
    <citation type="submission" date="2011-02" db="EMBL/GenBank/DDBJ databases">
        <title>Genome sequence of Microbacterium testaceum StLB037.</title>
        <authorList>
            <person name="Morohoshi T."/>
            <person name="Wang W.Z."/>
            <person name="Someya N."/>
            <person name="Ikeda T."/>
        </authorList>
    </citation>
    <scope>NUCLEOTIDE SEQUENCE</scope>
    <source>
        <strain>StLB037</strain>
    </source>
</reference>
<feature type="transmembrane region" description="Helical" evidence="1">
    <location>
        <begin position="236"/>
        <end position="254"/>
    </location>
</feature>
<keyword evidence="4" id="KW-0012">Acyltransferase</keyword>
<dbReference type="GO" id="GO:0016747">
    <property type="term" value="F:acyltransferase activity, transferring groups other than amino-acyl groups"/>
    <property type="evidence" value="ECO:0007669"/>
    <property type="project" value="InterPro"/>
</dbReference>
<feature type="transmembrane region" description="Helical" evidence="1">
    <location>
        <begin position="366"/>
        <end position="388"/>
    </location>
</feature>
<dbReference type="InterPro" id="IPR002656">
    <property type="entry name" value="Acyl_transf_3_dom"/>
</dbReference>
<accession>E8NF49</accession>
<feature type="transmembrane region" description="Helical" evidence="1">
    <location>
        <begin position="260"/>
        <end position="282"/>
    </location>
</feature>
<gene>
    <name evidence="4" type="ordered locus">MTES_0939</name>
</gene>
<keyword evidence="1" id="KW-0472">Membrane</keyword>
<feature type="transmembrane region" description="Helical" evidence="1">
    <location>
        <begin position="41"/>
        <end position="60"/>
    </location>
</feature>
<dbReference type="InterPro" id="IPR050879">
    <property type="entry name" value="Acyltransferase_3"/>
</dbReference>
<dbReference type="KEGG" id="mts:MTES_0939"/>
<dbReference type="GO" id="GO:0016020">
    <property type="term" value="C:membrane"/>
    <property type="evidence" value="ECO:0007669"/>
    <property type="project" value="TreeGrafter"/>
</dbReference>
<organism evidence="4 5">
    <name type="scientific">Microbacterium testaceum (strain StLB037)</name>
    <dbReference type="NCBI Taxonomy" id="979556"/>
    <lineage>
        <taxon>Bacteria</taxon>
        <taxon>Bacillati</taxon>
        <taxon>Actinomycetota</taxon>
        <taxon>Actinomycetes</taxon>
        <taxon>Micrococcales</taxon>
        <taxon>Microbacteriaceae</taxon>
        <taxon>Microbacterium</taxon>
    </lineage>
</organism>
<dbReference type="PANTHER" id="PTHR23028:SF53">
    <property type="entry name" value="ACYL_TRANSF_3 DOMAIN-CONTAINING PROTEIN"/>
    <property type="match status" value="1"/>
</dbReference>
<dbReference type="HOGENOM" id="CLU_005679_10_1_11"/>
<feature type="domain" description="Acyltransferase 3" evidence="2">
    <location>
        <begin position="14"/>
        <end position="340"/>
    </location>
</feature>
<dbReference type="Pfam" id="PF01757">
    <property type="entry name" value="Acyl_transf_3"/>
    <property type="match status" value="1"/>
</dbReference>
<feature type="domain" description="SGNH" evidence="3">
    <location>
        <begin position="418"/>
        <end position="641"/>
    </location>
</feature>
<evidence type="ECO:0000313" key="5">
    <source>
        <dbReference type="Proteomes" id="UP000008975"/>
    </source>
</evidence>
<sequence>MTAAPSAGPWYRRDITGLRSIAIIPVVAFHAGAFFLPGGFIGVDVFYVISGFLITTLLVNEAETSGRIRLGNFWAKRVRRLVPALVVVIAVSLPVSALLSSVLSWDDLARQAVASVLYVANILFWRESTSYFDTGSAQSPFLHMWSLGVEEQFYLVWPVLVIGGIWIAARRFRLRSVLTVTFAVVFVGSLALSVFLTPRDPDAAFYLLPTRAWEFAGAGLLALAPTERLVRSRASASIIGVAGLGILVAGMLTISEADLYPGYLALVPFVGTILLIVSGAGASSILRPVFESRPAVWIGNVSYSWYLWHWPLIVFAAALFPGNPLAMAAAGVLSLGVGAASYYGIERPLRFAPVLTKSLRRTYLTGAVATGAVAALAFGVFGAGAAVASAPPYRGYAQAAETLPARDCGDGVVESMNGVDVCVLGDPDGTAMIALVGDSHAGHWRAAMTEAARQGGYRLVVRWKSACPSAPVPVADEKGVQDPSCGTFREETTRILAAADPDLVVISNSLGYSGKVLSPGGGHLDLDQERGAWSAALTDQITALRAQGSRVAIVDDNPRFPENPTTCLSRLTATPEGCGSTRAEALAPLENLGRATADVIAAQNIAPPFSISDLICGPEICHAVDDEGTPVFQDHTHLSRAWTMKRTPALLAWLRESLAQPAP</sequence>